<dbReference type="AlphaFoldDB" id="A0ABD5WZX8"/>
<reference evidence="2 3" key="1">
    <citation type="journal article" date="2019" name="Int. J. Syst. Evol. Microbiol.">
        <title>The Global Catalogue of Microorganisms (GCM) 10K type strain sequencing project: providing services to taxonomists for standard genome sequencing and annotation.</title>
        <authorList>
            <consortium name="The Broad Institute Genomics Platform"/>
            <consortium name="The Broad Institute Genome Sequencing Center for Infectious Disease"/>
            <person name="Wu L."/>
            <person name="Ma J."/>
        </authorList>
    </citation>
    <scope>NUCLEOTIDE SEQUENCE [LARGE SCALE GENOMIC DNA]</scope>
    <source>
        <strain evidence="2 3">DT55</strain>
    </source>
</reference>
<evidence type="ECO:0000313" key="3">
    <source>
        <dbReference type="Proteomes" id="UP001596388"/>
    </source>
</evidence>
<dbReference type="EMBL" id="JBHTAG010000003">
    <property type="protein sequence ID" value="MFC7098388.1"/>
    <property type="molecule type" value="Genomic_DNA"/>
</dbReference>
<feature type="transmembrane region" description="Helical" evidence="1">
    <location>
        <begin position="34"/>
        <end position="51"/>
    </location>
</feature>
<keyword evidence="1" id="KW-0812">Transmembrane</keyword>
<dbReference type="GeneID" id="79270685"/>
<comment type="caution">
    <text evidence="2">The sequence shown here is derived from an EMBL/GenBank/DDBJ whole genome shotgun (WGS) entry which is preliminary data.</text>
</comment>
<evidence type="ECO:0000256" key="1">
    <source>
        <dbReference type="SAM" id="Phobius"/>
    </source>
</evidence>
<evidence type="ECO:0000313" key="2">
    <source>
        <dbReference type="EMBL" id="MFC7098388.1"/>
    </source>
</evidence>
<dbReference type="Proteomes" id="UP001596388">
    <property type="component" value="Unassembled WGS sequence"/>
</dbReference>
<sequence>MSQAATGTLASVGGGVAALPWLAQIESPPGEPPYAALLFAATFVSLLGVFLTLHGGAAYALLVWEGAAGVAAWVYLDPIVGVFFFLAATVQAPLAAHLWGDPLSVRPRLWWLLQTLIAAAEDRQKG</sequence>
<keyword evidence="1" id="KW-0472">Membrane</keyword>
<keyword evidence="1" id="KW-1133">Transmembrane helix</keyword>
<protein>
    <submittedName>
        <fullName evidence="2">Uncharacterized protein</fullName>
    </submittedName>
</protein>
<dbReference type="RefSeq" id="WP_276237108.1">
    <property type="nucleotide sequence ID" value="NZ_CP119989.1"/>
</dbReference>
<gene>
    <name evidence="2" type="ORF">ACFQKD_13850</name>
</gene>
<proteinExistence type="predicted"/>
<accession>A0ABD5WZX8</accession>
<name>A0ABD5WZX8_9EURY</name>
<keyword evidence="3" id="KW-1185">Reference proteome</keyword>
<organism evidence="2 3">
    <name type="scientific">Halobaculum marinum</name>
    <dbReference type="NCBI Taxonomy" id="3031996"/>
    <lineage>
        <taxon>Archaea</taxon>
        <taxon>Methanobacteriati</taxon>
        <taxon>Methanobacteriota</taxon>
        <taxon>Stenosarchaea group</taxon>
        <taxon>Halobacteria</taxon>
        <taxon>Halobacteriales</taxon>
        <taxon>Haloferacaceae</taxon>
        <taxon>Halobaculum</taxon>
    </lineage>
</organism>